<keyword evidence="1" id="KW-0732">Signal</keyword>
<comment type="caution">
    <text evidence="2">The sequence shown here is derived from an EMBL/GenBank/DDBJ whole genome shotgun (WGS) entry which is preliminary data.</text>
</comment>
<organism evidence="2 3">
    <name type="scientific">Lentilactobacillus kefiri DSM 20587 = JCM 5818</name>
    <dbReference type="NCBI Taxonomy" id="1423764"/>
    <lineage>
        <taxon>Bacteria</taxon>
        <taxon>Bacillati</taxon>
        <taxon>Bacillota</taxon>
        <taxon>Bacilli</taxon>
        <taxon>Lactobacillales</taxon>
        <taxon>Lactobacillaceae</taxon>
        <taxon>Lentilactobacillus</taxon>
    </lineage>
</organism>
<proteinExistence type="predicted"/>
<name>A0A8E1RID6_LENKE</name>
<reference evidence="2 3" key="1">
    <citation type="journal article" date="2015" name="Genome Announc.">
        <title>Expanding the biotechnology potential of lactobacilli through comparative genomics of 213 strains and associated genera.</title>
        <authorList>
            <person name="Sun Z."/>
            <person name="Harris H.M."/>
            <person name="McCann A."/>
            <person name="Guo C."/>
            <person name="Argimon S."/>
            <person name="Zhang W."/>
            <person name="Yang X."/>
            <person name="Jeffery I.B."/>
            <person name="Cooney J.C."/>
            <person name="Kagawa T.F."/>
            <person name="Liu W."/>
            <person name="Song Y."/>
            <person name="Salvetti E."/>
            <person name="Wrobel A."/>
            <person name="Rasinkangas P."/>
            <person name="Parkhill J."/>
            <person name="Rea M.C."/>
            <person name="O'Sullivan O."/>
            <person name="Ritari J."/>
            <person name="Douillard F.P."/>
            <person name="Paul Ross R."/>
            <person name="Yang R."/>
            <person name="Briner A.E."/>
            <person name="Felis G.E."/>
            <person name="de Vos W.M."/>
            <person name="Barrangou R."/>
            <person name="Klaenhammer T.R."/>
            <person name="Caufield P.W."/>
            <person name="Cui Y."/>
            <person name="Zhang H."/>
            <person name="O'Toole P.W."/>
        </authorList>
    </citation>
    <scope>NUCLEOTIDE SEQUENCE [LARGE SCALE GENOMIC DNA]</scope>
    <source>
        <strain evidence="2 3">DSM 20587</strain>
    </source>
</reference>
<evidence type="ECO:0000313" key="3">
    <source>
        <dbReference type="Proteomes" id="UP000051164"/>
    </source>
</evidence>
<sequence length="706" mass="74803">MKLMNVKLKSSVFISAVALGILGVSCVSIQPAHAGTVSKIVSNRKLTTNPASRSITFTGSSALYSKPKISKGARVVASKAVLTDLANSKFSSNNFAAYRQATTKSGSVYYKVTSFDGKYRGWIYGGKKAGKFSGGIEPFTTFDQGNVPSSLSNYTFKIAAPGFQNDGKTVTYKNPLNTTYQSGKQIGDSVKYANTTFKIDGIGTRTRENDTWVHISAINSDDSAANGWILYKGLCEAESPIPDSSLRIDLVDSKGNLIRYINYTSANAKYNQPLGVPYGSSWTIGDDDLANIQVAVRQALQGTGYALDTLSSNQAGFLAQAKFGHKASLTVKAADPIPGNSVRINIVNDENAVVDTVDYTNQNAQVGQTLGSTDGGSASLDPADEKAIQSDISTALKKSGYKLDSLSDAQLADLAKTKFGSSVYLKADNDTTTIADNAVRINFTDPSSGKVIKSIDYVNTDADDPAKKGSTLGTETNGKWTLGDSDIVEINALAASSLSGTGYILNNEHLSDDQESALAQAKFGGSITVNVGKAADSNNFALYAASSSSNSANAQQLVPTGLQYVDESWEFPDVGGNSNKSTYSKLSAADIAGLSSTNLTNFKQALGKYSADSINKINADFKSAAEMQYVDSGQTAALNKADLSAVKSGLQNSSWSTLQSPKYPVFTKDGSGAVSINWQTITYHAKSAKQNTNDSSINVYYTFDAQ</sequence>
<protein>
    <recommendedName>
        <fullName evidence="4">Surface layer protein SlpB</fullName>
    </recommendedName>
</protein>
<dbReference type="PROSITE" id="PS51257">
    <property type="entry name" value="PROKAR_LIPOPROTEIN"/>
    <property type="match status" value="1"/>
</dbReference>
<gene>
    <name evidence="2" type="ORF">FC95_GL001534</name>
</gene>
<evidence type="ECO:0000313" key="2">
    <source>
        <dbReference type="EMBL" id="KRM51468.1"/>
    </source>
</evidence>
<accession>A0A8E1RID6</accession>
<feature type="signal peptide" evidence="1">
    <location>
        <begin position="1"/>
        <end position="34"/>
    </location>
</feature>
<evidence type="ECO:0000256" key="1">
    <source>
        <dbReference type="SAM" id="SignalP"/>
    </source>
</evidence>
<dbReference type="Proteomes" id="UP000051164">
    <property type="component" value="Unassembled WGS sequence"/>
</dbReference>
<evidence type="ECO:0008006" key="4">
    <source>
        <dbReference type="Google" id="ProtNLM"/>
    </source>
</evidence>
<dbReference type="AlphaFoldDB" id="A0A8E1RID6"/>
<dbReference type="EMBL" id="AYYV01000048">
    <property type="protein sequence ID" value="KRM51468.1"/>
    <property type="molecule type" value="Genomic_DNA"/>
</dbReference>
<feature type="chain" id="PRO_5034101534" description="Surface layer protein SlpB" evidence="1">
    <location>
        <begin position="35"/>
        <end position="706"/>
    </location>
</feature>